<sequence length="380" mass="44606">MNISELSEILKSNQHETDTYDFKERWENTNSELLKDILSFANTAHHKDCYLIYGIDDSKHVVGITDEDKNQKNQQMITDFLTHVHFANDSIPDVIFNKLPVDGKIVNILTIKDSDQVPFYLADDFKGKGRPISKGTIFFRDKDSDFGFQSVPPYKTMEKLWQKHFHLDLKPKDRFPYLLDDICNWSWHDGDPEKFVYNIDPNFCIEIEEREDQETSIQVESFSVNLPNPQIFWSSVSLKYNQQDVMNPLTGMSLDGGRGFVIYPEISKIKDLYYYYYFANSLREKVGNVVNYQKRHATGTFTIDDYFNSIVQYSDDKQKQLIESEIESKKIDFSPKDKEVKELNKHLTTTFGKKYVERHTFSSMISQIKLTRYINKTINK</sequence>
<accession>A0A0R2M2U5</accession>
<comment type="caution">
    <text evidence="2">The sequence shown here is derived from an EMBL/GenBank/DDBJ whole genome shotgun (WGS) entry which is preliminary data.</text>
</comment>
<organism evidence="2 3">
    <name type="scientific">Lactiplantibacillus xiangfangensis</name>
    <dbReference type="NCBI Taxonomy" id="942150"/>
    <lineage>
        <taxon>Bacteria</taxon>
        <taxon>Bacillati</taxon>
        <taxon>Bacillota</taxon>
        <taxon>Bacilli</taxon>
        <taxon>Lactobacillales</taxon>
        <taxon>Lactobacillaceae</taxon>
        <taxon>Lactiplantibacillus</taxon>
    </lineage>
</organism>
<feature type="domain" description="Schlafen AlbA-2" evidence="1">
    <location>
        <begin position="16"/>
        <end position="144"/>
    </location>
</feature>
<dbReference type="InterPro" id="IPR007421">
    <property type="entry name" value="Schlafen_AlbA_2_dom"/>
</dbReference>
<dbReference type="PATRIC" id="fig|942150.3.peg.1219"/>
<protein>
    <submittedName>
        <fullName evidence="2">Abi-alpha protein</fullName>
    </submittedName>
</protein>
<name>A0A0R2M2U5_9LACO</name>
<dbReference type="EMBL" id="JQCL01000097">
    <property type="protein sequence ID" value="KRO07846.1"/>
    <property type="molecule type" value="Genomic_DNA"/>
</dbReference>
<dbReference type="Pfam" id="PF04326">
    <property type="entry name" value="SLFN_AlbA_2"/>
    <property type="match status" value="1"/>
</dbReference>
<dbReference type="AlphaFoldDB" id="A0A0R2M2U5"/>
<dbReference type="RefSeq" id="WP_047021677.1">
    <property type="nucleotide sequence ID" value="NZ_JQCL01000097.1"/>
</dbReference>
<gene>
    <name evidence="2" type="ORF">IV64_GL001183</name>
</gene>
<dbReference type="Proteomes" id="UP000051783">
    <property type="component" value="Unassembled WGS sequence"/>
</dbReference>
<dbReference type="OrthoDB" id="869451at2"/>
<evidence type="ECO:0000313" key="2">
    <source>
        <dbReference type="EMBL" id="KRO07846.1"/>
    </source>
</evidence>
<reference evidence="2 3" key="1">
    <citation type="journal article" date="2015" name="Genome Announc.">
        <title>Expanding the biotechnology potential of lactobacilli through comparative genomics of 213 strains and associated genera.</title>
        <authorList>
            <person name="Sun Z."/>
            <person name="Harris H.M."/>
            <person name="McCann A."/>
            <person name="Guo C."/>
            <person name="Argimon S."/>
            <person name="Zhang W."/>
            <person name="Yang X."/>
            <person name="Jeffery I.B."/>
            <person name="Cooney J.C."/>
            <person name="Kagawa T.F."/>
            <person name="Liu W."/>
            <person name="Song Y."/>
            <person name="Salvetti E."/>
            <person name="Wrobel A."/>
            <person name="Rasinkangas P."/>
            <person name="Parkhill J."/>
            <person name="Rea M.C."/>
            <person name="O'Sullivan O."/>
            <person name="Ritari J."/>
            <person name="Douillard F.P."/>
            <person name="Paul Ross R."/>
            <person name="Yang R."/>
            <person name="Briner A.E."/>
            <person name="Felis G.E."/>
            <person name="de Vos W.M."/>
            <person name="Barrangou R."/>
            <person name="Klaenhammer T.R."/>
            <person name="Caufield P.W."/>
            <person name="Cui Y."/>
            <person name="Zhang H."/>
            <person name="O'Toole P.W."/>
        </authorList>
    </citation>
    <scope>NUCLEOTIDE SEQUENCE [LARGE SCALE GENOMIC DNA]</scope>
    <source>
        <strain evidence="2 3">LMG 26013</strain>
    </source>
</reference>
<proteinExistence type="predicted"/>
<evidence type="ECO:0000259" key="1">
    <source>
        <dbReference type="Pfam" id="PF04326"/>
    </source>
</evidence>
<evidence type="ECO:0000313" key="3">
    <source>
        <dbReference type="Proteomes" id="UP000051783"/>
    </source>
</evidence>
<keyword evidence="3" id="KW-1185">Reference proteome</keyword>
<dbReference type="STRING" id="942150.IV64_GL001183"/>
<dbReference type="InterPro" id="IPR038461">
    <property type="entry name" value="Schlafen_AlbA_2_dom_sf"/>
</dbReference>
<dbReference type="Gene3D" id="3.30.950.30">
    <property type="entry name" value="Schlafen, AAA domain"/>
    <property type="match status" value="1"/>
</dbReference>